<dbReference type="CDD" id="cd06170">
    <property type="entry name" value="LuxR_C_like"/>
    <property type="match status" value="1"/>
</dbReference>
<evidence type="ECO:0000256" key="4">
    <source>
        <dbReference type="ARBA" id="ARBA00023163"/>
    </source>
</evidence>
<name>A0A7X1PMG2_9PSED</name>
<feature type="domain" description="HTH luxR-type" evidence="5">
    <location>
        <begin position="154"/>
        <end position="219"/>
    </location>
</feature>
<dbReference type="InterPro" id="IPR013656">
    <property type="entry name" value="PAS_4"/>
</dbReference>
<keyword evidence="1" id="KW-0808">Transferase</keyword>
<dbReference type="InterPro" id="IPR035965">
    <property type="entry name" value="PAS-like_dom_sf"/>
</dbReference>
<evidence type="ECO:0000256" key="3">
    <source>
        <dbReference type="ARBA" id="ARBA00023125"/>
    </source>
</evidence>
<dbReference type="InterPro" id="IPR016032">
    <property type="entry name" value="Sig_transdc_resp-reg_C-effctor"/>
</dbReference>
<dbReference type="InterPro" id="IPR036388">
    <property type="entry name" value="WH-like_DNA-bd_sf"/>
</dbReference>
<keyword evidence="4" id="KW-0804">Transcription</keyword>
<proteinExistence type="predicted"/>
<accession>A0A7X1PMG2</accession>
<comment type="caution">
    <text evidence="6">The sequence shown here is derived from an EMBL/GenBank/DDBJ whole genome shotgun (WGS) entry which is preliminary data.</text>
</comment>
<dbReference type="PRINTS" id="PR00038">
    <property type="entry name" value="HTHLUXR"/>
</dbReference>
<dbReference type="PROSITE" id="PS50043">
    <property type="entry name" value="HTH_LUXR_2"/>
    <property type="match status" value="1"/>
</dbReference>
<dbReference type="SUPFAM" id="SSF55785">
    <property type="entry name" value="PYP-like sensor domain (PAS domain)"/>
    <property type="match status" value="1"/>
</dbReference>
<dbReference type="Pfam" id="PF08448">
    <property type="entry name" value="PAS_4"/>
    <property type="match status" value="1"/>
</dbReference>
<dbReference type="Gene3D" id="1.10.10.10">
    <property type="entry name" value="Winged helix-like DNA-binding domain superfamily/Winged helix DNA-binding domain"/>
    <property type="match status" value="1"/>
</dbReference>
<dbReference type="AlphaFoldDB" id="A0A7X1PMG2"/>
<dbReference type="SMART" id="SM00421">
    <property type="entry name" value="HTH_LUXR"/>
    <property type="match status" value="1"/>
</dbReference>
<dbReference type="SUPFAM" id="SSF46894">
    <property type="entry name" value="C-terminal effector domain of the bipartite response regulators"/>
    <property type="match status" value="1"/>
</dbReference>
<keyword evidence="1" id="KW-0418">Kinase</keyword>
<dbReference type="Pfam" id="PF00196">
    <property type="entry name" value="GerE"/>
    <property type="match status" value="1"/>
</dbReference>
<dbReference type="InterPro" id="IPR000792">
    <property type="entry name" value="Tscrpt_reg_LuxR_C"/>
</dbReference>
<dbReference type="PANTHER" id="PTHR44688">
    <property type="entry name" value="DNA-BINDING TRANSCRIPTIONAL ACTIVATOR DEVR_DOSR"/>
    <property type="match status" value="1"/>
</dbReference>
<evidence type="ECO:0000256" key="2">
    <source>
        <dbReference type="ARBA" id="ARBA00023015"/>
    </source>
</evidence>
<evidence type="ECO:0000313" key="6">
    <source>
        <dbReference type="EMBL" id="MQA54665.1"/>
    </source>
</evidence>
<dbReference type="PANTHER" id="PTHR44688:SF16">
    <property type="entry name" value="DNA-BINDING TRANSCRIPTIONAL ACTIVATOR DEVR_DOSR"/>
    <property type="match status" value="1"/>
</dbReference>
<reference evidence="6 7" key="1">
    <citation type="submission" date="2019-10" db="EMBL/GenBank/DDBJ databases">
        <title>Pseudomonas dajingensis sp. nov., isolated from the profound head ulcers of farmed Murray cod (Maccullochella peelii peelii).</title>
        <authorList>
            <person name="Liu Y."/>
        </authorList>
    </citation>
    <scope>NUCLEOTIDE SEQUENCE [LARGE SCALE GENOMIC DNA]</scope>
    <source>
        <strain evidence="6 7">MC042</strain>
    </source>
</reference>
<dbReference type="GO" id="GO:0016301">
    <property type="term" value="F:kinase activity"/>
    <property type="evidence" value="ECO:0007669"/>
    <property type="project" value="UniProtKB-KW"/>
</dbReference>
<dbReference type="GO" id="GO:0003677">
    <property type="term" value="F:DNA binding"/>
    <property type="evidence" value="ECO:0007669"/>
    <property type="project" value="UniProtKB-KW"/>
</dbReference>
<organism evidence="6 7">
    <name type="scientific">Pseudomonas piscis</name>
    <dbReference type="NCBI Taxonomy" id="2614538"/>
    <lineage>
        <taxon>Bacteria</taxon>
        <taxon>Pseudomonadati</taxon>
        <taxon>Pseudomonadota</taxon>
        <taxon>Gammaproteobacteria</taxon>
        <taxon>Pseudomonadales</taxon>
        <taxon>Pseudomonadaceae</taxon>
        <taxon>Pseudomonas</taxon>
    </lineage>
</organism>
<dbReference type="EMBL" id="WHUV01000002">
    <property type="protein sequence ID" value="MQA54665.1"/>
    <property type="molecule type" value="Genomic_DNA"/>
</dbReference>
<evidence type="ECO:0000313" key="7">
    <source>
        <dbReference type="Proteomes" id="UP000486534"/>
    </source>
</evidence>
<dbReference type="Gene3D" id="3.30.450.20">
    <property type="entry name" value="PAS domain"/>
    <property type="match status" value="1"/>
</dbReference>
<evidence type="ECO:0000256" key="1">
    <source>
        <dbReference type="ARBA" id="ARBA00022777"/>
    </source>
</evidence>
<keyword evidence="3" id="KW-0238">DNA-binding</keyword>
<sequence length="239" mass="27387">MSVPIDQLRLIFDHYPGGWGCLDRASRYIYVNREFARLVELPDAQAIRGLSPADLPCPAATFSDVFRVQDMKVQRNRRSMQILDIHPDSRGRMHAYLSQKIPLFDEAREVIGIIFHIRPLPVLDVVSLCLQQAGSENNFSISRLLDNGSLEPENSGNWQEMTRREREVLFFLIRGNSARQIGERLSLSHRTIEQYIGFLKHKLGASSKFDLIKMAFDRGYANKIPESLFLQQVSVELVV</sequence>
<protein>
    <submittedName>
        <fullName evidence="6">PAS domain-containing protein</fullName>
    </submittedName>
</protein>
<dbReference type="Proteomes" id="UP000486534">
    <property type="component" value="Unassembled WGS sequence"/>
</dbReference>
<gene>
    <name evidence="6" type="ORF">GDH07_15215</name>
</gene>
<dbReference type="RefSeq" id="WP_152898063.1">
    <property type="nucleotide sequence ID" value="NZ_WHUV01000002.1"/>
</dbReference>
<keyword evidence="2" id="KW-0805">Transcription regulation</keyword>
<dbReference type="GO" id="GO:0006355">
    <property type="term" value="P:regulation of DNA-templated transcription"/>
    <property type="evidence" value="ECO:0007669"/>
    <property type="project" value="InterPro"/>
</dbReference>
<evidence type="ECO:0000259" key="5">
    <source>
        <dbReference type="PROSITE" id="PS50043"/>
    </source>
</evidence>